<feature type="region of interest" description="Disordered" evidence="1">
    <location>
        <begin position="289"/>
        <end position="331"/>
    </location>
</feature>
<dbReference type="Pfam" id="PF00775">
    <property type="entry name" value="Dioxygenase_C"/>
    <property type="match status" value="1"/>
</dbReference>
<dbReference type="EMBL" id="RAWI01000017">
    <property type="protein sequence ID" value="RKI15509.1"/>
    <property type="molecule type" value="Genomic_DNA"/>
</dbReference>
<evidence type="ECO:0000313" key="4">
    <source>
        <dbReference type="Proteomes" id="UP000278907"/>
    </source>
</evidence>
<proteinExistence type="predicted"/>
<evidence type="ECO:0000259" key="2">
    <source>
        <dbReference type="Pfam" id="PF00775"/>
    </source>
</evidence>
<evidence type="ECO:0000256" key="1">
    <source>
        <dbReference type="SAM" id="MobiDB-lite"/>
    </source>
</evidence>
<name>A0ABX9QQG1_9BACT</name>
<sequence length="331" mass="33961">MKSETPQDLLPKALTRRGMLRGIGLTLAAVPLGKLLVACGGSETDDPTGGGTDTDAGVTDPGVWATGGTAAMTAAASYPDPFAAGIGTVCALTCESTLGPCYATTVERKDISEGHDGLPVRLAFLIVDETCKPIPNATVDIWHAAPEGLYSGEDASDFCTSGDPVARAARWFRGVQTTDANGRADFDTCFPGWYSSRTIHIHFTVRVGGQEFVTSQLFFDDTLNDDIVNHQPLYNTRGARDTTNANDNVVSAESVGNYLFATQRMADGAMLASKTLIIRSSLANEQCAIPGGGGGGGGGGGPPPFGDGGMGPPPGDGGFGGPPPGFDAGTP</sequence>
<comment type="caution">
    <text evidence="3">The sequence shown here is derived from an EMBL/GenBank/DDBJ whole genome shotgun (WGS) entry which is preliminary data.</text>
</comment>
<dbReference type="InterPro" id="IPR000627">
    <property type="entry name" value="Intradiol_dOase_C"/>
</dbReference>
<protein>
    <submittedName>
        <fullName evidence="3">Protocatechuate 3,4-dioxygenase</fullName>
    </submittedName>
</protein>
<accession>A0ABX9QQG1</accession>
<feature type="compositionally biased region" description="Pro residues" evidence="1">
    <location>
        <begin position="301"/>
        <end position="325"/>
    </location>
</feature>
<dbReference type="PANTHER" id="PTHR34315:SF1">
    <property type="entry name" value="INTRADIOL RING-CLEAVAGE DIOXYGENASES DOMAIN-CONTAINING PROTEIN-RELATED"/>
    <property type="match status" value="1"/>
</dbReference>
<gene>
    <name evidence="3" type="ORF">D7Y13_04030</name>
</gene>
<dbReference type="InterPro" id="IPR015889">
    <property type="entry name" value="Intradiol_dOase_core"/>
</dbReference>
<reference evidence="3 4" key="1">
    <citation type="submission" date="2018-09" db="EMBL/GenBank/DDBJ databases">
        <authorList>
            <person name="Livingstone P.G."/>
            <person name="Whitworth D.E."/>
        </authorList>
    </citation>
    <scope>NUCLEOTIDE SEQUENCE [LARGE SCALE GENOMIC DNA]</scope>
    <source>
        <strain evidence="3 4">CA031B</strain>
    </source>
</reference>
<organism evidence="3 4">
    <name type="scientific">Corallococcus praedator</name>
    <dbReference type="NCBI Taxonomy" id="2316724"/>
    <lineage>
        <taxon>Bacteria</taxon>
        <taxon>Pseudomonadati</taxon>
        <taxon>Myxococcota</taxon>
        <taxon>Myxococcia</taxon>
        <taxon>Myxococcales</taxon>
        <taxon>Cystobacterineae</taxon>
        <taxon>Myxococcaceae</taxon>
        <taxon>Corallococcus</taxon>
    </lineage>
</organism>
<dbReference type="Proteomes" id="UP000278907">
    <property type="component" value="Unassembled WGS sequence"/>
</dbReference>
<keyword evidence="4" id="KW-1185">Reference proteome</keyword>
<feature type="domain" description="Intradiol ring-cleavage dioxygenases" evidence="2">
    <location>
        <begin position="114"/>
        <end position="230"/>
    </location>
</feature>
<evidence type="ECO:0000313" key="3">
    <source>
        <dbReference type="EMBL" id="RKI15509.1"/>
    </source>
</evidence>
<feature type="compositionally biased region" description="Gly residues" evidence="1">
    <location>
        <begin position="290"/>
        <end position="300"/>
    </location>
</feature>
<dbReference type="SUPFAM" id="SSF49482">
    <property type="entry name" value="Aromatic compound dioxygenase"/>
    <property type="match status" value="1"/>
</dbReference>
<dbReference type="RefSeq" id="WP_120582781.1">
    <property type="nucleotide sequence ID" value="NZ_RAWI01000017.1"/>
</dbReference>
<dbReference type="PANTHER" id="PTHR34315">
    <property type="match status" value="1"/>
</dbReference>
<dbReference type="Gene3D" id="2.60.130.10">
    <property type="entry name" value="Aromatic compound dioxygenase"/>
    <property type="match status" value="1"/>
</dbReference>